<dbReference type="Pfam" id="PF00206">
    <property type="entry name" value="Lyase_1"/>
    <property type="match status" value="1"/>
</dbReference>
<dbReference type="InterPro" id="IPR022761">
    <property type="entry name" value="Fumarate_lyase_N"/>
</dbReference>
<dbReference type="GO" id="GO:0005829">
    <property type="term" value="C:cytosol"/>
    <property type="evidence" value="ECO:0007669"/>
    <property type="project" value="TreeGrafter"/>
</dbReference>
<organism evidence="2">
    <name type="scientific">hydrothermal vent metagenome</name>
    <dbReference type="NCBI Taxonomy" id="652676"/>
    <lineage>
        <taxon>unclassified sequences</taxon>
        <taxon>metagenomes</taxon>
        <taxon>ecological metagenomes</taxon>
    </lineage>
</organism>
<dbReference type="SUPFAM" id="SSF48557">
    <property type="entry name" value="L-aspartase-like"/>
    <property type="match status" value="1"/>
</dbReference>
<name>A0A3B1B9X4_9ZZZZ</name>
<gene>
    <name evidence="2" type="ORF">MNBD_NITROSPINAE01-1653</name>
</gene>
<feature type="non-terminal residue" evidence="2">
    <location>
        <position position="97"/>
    </location>
</feature>
<dbReference type="PANTHER" id="PTHR43814">
    <property type="entry name" value="ARGININOSUCCINATE LYASE"/>
    <property type="match status" value="1"/>
</dbReference>
<accession>A0A3B1B9X4</accession>
<proteinExistence type="predicted"/>
<reference evidence="2" key="1">
    <citation type="submission" date="2018-06" db="EMBL/GenBank/DDBJ databases">
        <authorList>
            <person name="Zhirakovskaya E."/>
        </authorList>
    </citation>
    <scope>NUCLEOTIDE SEQUENCE</scope>
</reference>
<dbReference type="InterPro" id="IPR009049">
    <property type="entry name" value="Argininosuccinate_lyase"/>
</dbReference>
<dbReference type="GO" id="GO:0042450">
    <property type="term" value="P:L-arginine biosynthetic process via ornithine"/>
    <property type="evidence" value="ECO:0007669"/>
    <property type="project" value="InterPro"/>
</dbReference>
<dbReference type="AlphaFoldDB" id="A0A3B1B9X4"/>
<sequence>MTNKKAWSGRFTEPTHPLVEKFNASLEFDYRLYKHDIMGSIAHVKMLGNQKIILKKEADAIVKGLKKVEAEIESGKFTLDIADEDIHMAIERRLGEK</sequence>
<dbReference type="InterPro" id="IPR024083">
    <property type="entry name" value="Fumarase/histidase_N"/>
</dbReference>
<feature type="domain" description="Fumarate lyase N-terminal" evidence="1">
    <location>
        <begin position="9"/>
        <end position="96"/>
    </location>
</feature>
<keyword evidence="2" id="KW-0456">Lyase</keyword>
<dbReference type="Gene3D" id="1.10.275.10">
    <property type="entry name" value="Fumarase/aspartase (N-terminal domain)"/>
    <property type="match status" value="1"/>
</dbReference>
<dbReference type="EMBL" id="UOGC01000002">
    <property type="protein sequence ID" value="VAX15029.1"/>
    <property type="molecule type" value="Genomic_DNA"/>
</dbReference>
<evidence type="ECO:0000313" key="2">
    <source>
        <dbReference type="EMBL" id="VAX15029.1"/>
    </source>
</evidence>
<protein>
    <submittedName>
        <fullName evidence="2">Argininosuccinate lyase</fullName>
        <ecNumber evidence="2">4.3.2.1</ecNumber>
    </submittedName>
</protein>
<dbReference type="GO" id="GO:0004056">
    <property type="term" value="F:argininosuccinate lyase activity"/>
    <property type="evidence" value="ECO:0007669"/>
    <property type="project" value="UniProtKB-EC"/>
</dbReference>
<evidence type="ECO:0000259" key="1">
    <source>
        <dbReference type="Pfam" id="PF00206"/>
    </source>
</evidence>
<dbReference type="PANTHER" id="PTHR43814:SF1">
    <property type="entry name" value="ARGININOSUCCINATE LYASE"/>
    <property type="match status" value="1"/>
</dbReference>
<dbReference type="EC" id="4.3.2.1" evidence="2"/>
<dbReference type="InterPro" id="IPR008948">
    <property type="entry name" value="L-Aspartase-like"/>
</dbReference>